<feature type="domain" description="Helix-turn-helix" evidence="1">
    <location>
        <begin position="21"/>
        <end position="69"/>
    </location>
</feature>
<dbReference type="AlphaFoldDB" id="U1LP93"/>
<gene>
    <name evidence="2" type="ORF">L332_04905</name>
</gene>
<evidence type="ECO:0000313" key="3">
    <source>
        <dbReference type="Proteomes" id="UP000016462"/>
    </source>
</evidence>
<reference evidence="2 3" key="1">
    <citation type="journal article" date="2013" name="Genome Announc.">
        <title>First draft genome sequence from a member of the genus agrococcus, isolated from modern microbialites.</title>
        <authorList>
            <person name="White R.A.III."/>
            <person name="Grassa C.J."/>
            <person name="Suttle C.A."/>
        </authorList>
    </citation>
    <scope>NUCLEOTIDE SEQUENCE [LARGE SCALE GENOMIC DNA]</scope>
    <source>
        <strain evidence="2 3">RW1</strain>
    </source>
</reference>
<dbReference type="SUPFAM" id="SSF46955">
    <property type="entry name" value="Putative DNA-binding domain"/>
    <property type="match status" value="1"/>
</dbReference>
<proteinExistence type="predicted"/>
<evidence type="ECO:0000259" key="1">
    <source>
        <dbReference type="Pfam" id="PF12728"/>
    </source>
</evidence>
<dbReference type="EMBL" id="ASHR01000029">
    <property type="protein sequence ID" value="ERG63792.1"/>
    <property type="molecule type" value="Genomic_DNA"/>
</dbReference>
<protein>
    <recommendedName>
        <fullName evidence="1">Helix-turn-helix domain-containing protein</fullName>
    </recommendedName>
</protein>
<dbReference type="Pfam" id="PF12728">
    <property type="entry name" value="HTH_17"/>
    <property type="match status" value="1"/>
</dbReference>
<dbReference type="InterPro" id="IPR036388">
    <property type="entry name" value="WH-like_DNA-bd_sf"/>
</dbReference>
<comment type="caution">
    <text evidence="2">The sequence shown here is derived from an EMBL/GenBank/DDBJ whole genome shotgun (WGS) entry which is preliminary data.</text>
</comment>
<sequence length="73" mass="8250">MTSSGSNLVRLDLFGLAPGVLLTEQELAAAMNYSRKTLQYWRQSGQGPPFIRLGRQVRYRVGEVVKWLEHSDA</sequence>
<organism evidence="2 3">
    <name type="scientific">Agrococcus pavilionensis RW1</name>
    <dbReference type="NCBI Taxonomy" id="1330458"/>
    <lineage>
        <taxon>Bacteria</taxon>
        <taxon>Bacillati</taxon>
        <taxon>Actinomycetota</taxon>
        <taxon>Actinomycetes</taxon>
        <taxon>Micrococcales</taxon>
        <taxon>Microbacteriaceae</taxon>
        <taxon>Agrococcus</taxon>
    </lineage>
</organism>
<dbReference type="Gene3D" id="1.10.10.10">
    <property type="entry name" value="Winged helix-like DNA-binding domain superfamily/Winged helix DNA-binding domain"/>
    <property type="match status" value="1"/>
</dbReference>
<dbReference type="InterPro" id="IPR041657">
    <property type="entry name" value="HTH_17"/>
</dbReference>
<dbReference type="InterPro" id="IPR009061">
    <property type="entry name" value="DNA-bd_dom_put_sf"/>
</dbReference>
<evidence type="ECO:0000313" key="2">
    <source>
        <dbReference type="EMBL" id="ERG63792.1"/>
    </source>
</evidence>
<name>U1LP93_9MICO</name>
<accession>U1LP93</accession>
<dbReference type="Proteomes" id="UP000016462">
    <property type="component" value="Unassembled WGS sequence"/>
</dbReference>
<keyword evidence="3" id="KW-1185">Reference proteome</keyword>
<dbReference type="OrthoDB" id="5524782at2"/>